<keyword evidence="2" id="KW-1185">Reference proteome</keyword>
<dbReference type="AlphaFoldDB" id="A0A164M9E7"/>
<evidence type="ECO:0000313" key="1">
    <source>
        <dbReference type="EMBL" id="KZS04853.1"/>
    </source>
</evidence>
<proteinExistence type="predicted"/>
<dbReference type="Proteomes" id="UP000076858">
    <property type="component" value="Unassembled WGS sequence"/>
</dbReference>
<reference evidence="1 2" key="1">
    <citation type="submission" date="2016-03" db="EMBL/GenBank/DDBJ databases">
        <title>EvidentialGene: Evidence-directed Construction of Genes on Genomes.</title>
        <authorList>
            <person name="Gilbert D.G."/>
            <person name="Choi J.-H."/>
            <person name="Mockaitis K."/>
            <person name="Colbourne J."/>
            <person name="Pfrender M."/>
        </authorList>
    </citation>
    <scope>NUCLEOTIDE SEQUENCE [LARGE SCALE GENOMIC DNA]</scope>
    <source>
        <strain evidence="1 2">Xinb3</strain>
        <tissue evidence="1">Complete organism</tissue>
    </source>
</reference>
<protein>
    <submittedName>
        <fullName evidence="1">Uncharacterized protein</fullName>
    </submittedName>
</protein>
<organism evidence="1 2">
    <name type="scientific">Daphnia magna</name>
    <dbReference type="NCBI Taxonomy" id="35525"/>
    <lineage>
        <taxon>Eukaryota</taxon>
        <taxon>Metazoa</taxon>
        <taxon>Ecdysozoa</taxon>
        <taxon>Arthropoda</taxon>
        <taxon>Crustacea</taxon>
        <taxon>Branchiopoda</taxon>
        <taxon>Diplostraca</taxon>
        <taxon>Cladocera</taxon>
        <taxon>Anomopoda</taxon>
        <taxon>Daphniidae</taxon>
        <taxon>Daphnia</taxon>
    </lineage>
</organism>
<gene>
    <name evidence="1" type="ORF">APZ42_032117</name>
</gene>
<dbReference type="OrthoDB" id="7699125at2759"/>
<comment type="caution">
    <text evidence="1">The sequence shown here is derived from an EMBL/GenBank/DDBJ whole genome shotgun (WGS) entry which is preliminary data.</text>
</comment>
<dbReference type="STRING" id="35525.A0A164M9E7"/>
<sequence length="386" mass="44624">MNNMEPAVNPASDHESQLDGVQIFINNNIYHPSTSPENDLEWEAGILLRLRHQFFLPYEALILVSDAIHDNYNRSVLTIQEKLSTLVSTEVFGSTAFKAAFDKIHHQEQLTRYRLETTWDKFFPTVMPKEVILNRAEPSYNWINDPQLGKIMDEVFEIGYYIPFLQSLEQFLSIKMVYEAVMLSFRQSFKKNTAANDNQQQDVSYSDVWDGKYLKCHPLFIRHNGHILCIQVYMDEVETGNPLGSKKGKHKVCVFYWTLMNLPPIYRSTLRSIQLLGIVSCDLLKERGVDVFLKPFIDDLLRLRDGITLTIRNVSRKWYGILLHFVGDMPASNFVGGFKEGVGGAKLPCRTCMIVRDDLESIHHESGCTLRNSILQYKFQKLRMQN</sequence>
<name>A0A164M9E7_9CRUS</name>
<dbReference type="EMBL" id="LRGB01003047">
    <property type="protein sequence ID" value="KZS04853.1"/>
    <property type="molecule type" value="Genomic_DNA"/>
</dbReference>
<accession>A0A164M9E7</accession>
<evidence type="ECO:0000313" key="2">
    <source>
        <dbReference type="Proteomes" id="UP000076858"/>
    </source>
</evidence>